<protein>
    <submittedName>
        <fullName evidence="1">Phosphate acetyltransferase</fullName>
    </submittedName>
</protein>
<dbReference type="Proteomes" id="UP000613255">
    <property type="component" value="Unassembled WGS sequence"/>
</dbReference>
<proteinExistence type="predicted"/>
<dbReference type="GO" id="GO:0019171">
    <property type="term" value="F:(3R)-hydroxyacyl-[acyl-carrier-protein] dehydratase activity"/>
    <property type="evidence" value="ECO:0007669"/>
    <property type="project" value="TreeGrafter"/>
</dbReference>
<gene>
    <name evidence="1" type="ORF">JAO82_08870</name>
</gene>
<sequence>MLSLGQSAEIRRVFDVADMRDFERLSGAQAGVHVPEPLIAALFSQLLGMQLPGPGTQYLKQGLDFIAPARPGETLTARVAITRLRSDKRLVDLQAVCLGGDGRLICQGRALVKAPTAKFS</sequence>
<dbReference type="InterPro" id="IPR050965">
    <property type="entry name" value="UPF0336/Enoyl-CoA_hydratase"/>
</dbReference>
<organism evidence="1 2">
    <name type="scientific">Pontibaca salina</name>
    <dbReference type="NCBI Taxonomy" id="2795731"/>
    <lineage>
        <taxon>Bacteria</taxon>
        <taxon>Pseudomonadati</taxon>
        <taxon>Pseudomonadota</taxon>
        <taxon>Alphaproteobacteria</taxon>
        <taxon>Rhodobacterales</taxon>
        <taxon>Roseobacteraceae</taxon>
        <taxon>Pontibaca</taxon>
    </lineage>
</organism>
<dbReference type="RefSeq" id="WP_198686024.1">
    <property type="nucleotide sequence ID" value="NZ_JAEIJD010000006.1"/>
</dbReference>
<dbReference type="GO" id="GO:0006633">
    <property type="term" value="P:fatty acid biosynthetic process"/>
    <property type="evidence" value="ECO:0007669"/>
    <property type="project" value="TreeGrafter"/>
</dbReference>
<accession>A0A934M0G8</accession>
<dbReference type="Gene3D" id="3.10.129.10">
    <property type="entry name" value="Hotdog Thioesterase"/>
    <property type="match status" value="1"/>
</dbReference>
<dbReference type="InterPro" id="IPR029069">
    <property type="entry name" value="HotDog_dom_sf"/>
</dbReference>
<keyword evidence="2" id="KW-1185">Reference proteome</keyword>
<reference evidence="1" key="1">
    <citation type="submission" date="2020-12" db="EMBL/GenBank/DDBJ databases">
        <title>Pontibaca salina gen. nov., sp. nov., isolated from marine sediment.</title>
        <authorList>
            <person name="Bo J."/>
            <person name="Wang S."/>
            <person name="Song X."/>
            <person name="Du Z."/>
        </authorList>
    </citation>
    <scope>NUCLEOTIDE SEQUENCE</scope>
    <source>
        <strain evidence="1">S1109L</strain>
    </source>
</reference>
<evidence type="ECO:0000313" key="1">
    <source>
        <dbReference type="EMBL" id="MBI6629995.1"/>
    </source>
</evidence>
<dbReference type="EMBL" id="JAEIJD010000006">
    <property type="protein sequence ID" value="MBI6629995.1"/>
    <property type="molecule type" value="Genomic_DNA"/>
</dbReference>
<dbReference type="PANTHER" id="PTHR43437:SF3">
    <property type="entry name" value="HYDROXYACYL-THIOESTER DEHYDRATASE TYPE 2, MITOCHONDRIAL"/>
    <property type="match status" value="1"/>
</dbReference>
<comment type="caution">
    <text evidence="1">The sequence shown here is derived from an EMBL/GenBank/DDBJ whole genome shotgun (WGS) entry which is preliminary data.</text>
</comment>
<dbReference type="SUPFAM" id="SSF54637">
    <property type="entry name" value="Thioesterase/thiol ester dehydrase-isomerase"/>
    <property type="match status" value="1"/>
</dbReference>
<dbReference type="PANTHER" id="PTHR43437">
    <property type="entry name" value="HYDROXYACYL-THIOESTER DEHYDRATASE TYPE 2, MITOCHONDRIAL-RELATED"/>
    <property type="match status" value="1"/>
</dbReference>
<evidence type="ECO:0000313" key="2">
    <source>
        <dbReference type="Proteomes" id="UP000613255"/>
    </source>
</evidence>
<dbReference type="AlphaFoldDB" id="A0A934M0G8"/>
<name>A0A934M0G8_9RHOB</name>